<protein>
    <recommendedName>
        <fullName evidence="9">Phosphopantetheine adenylyltransferase</fullName>
        <ecNumber evidence="9">2.7.7.3</ecNumber>
    </recommendedName>
    <alternativeName>
        <fullName evidence="9">Dephospho-CoA pyrophosphorylase</fullName>
    </alternativeName>
    <alternativeName>
        <fullName evidence="9">Pantetheine-phosphate adenylyltransferase</fullName>
        <shortName evidence="9">PPAT</shortName>
    </alternativeName>
</protein>
<feature type="binding site" evidence="9">
    <location>
        <position position="73"/>
    </location>
    <ligand>
        <name>substrate</name>
    </ligand>
</feature>
<feature type="binding site" evidence="9">
    <location>
        <begin position="9"/>
        <end position="10"/>
    </location>
    <ligand>
        <name>ATP</name>
        <dbReference type="ChEBI" id="CHEBI:30616"/>
    </ligand>
</feature>
<evidence type="ECO:0000256" key="8">
    <source>
        <dbReference type="ARBA" id="ARBA00029346"/>
    </source>
</evidence>
<keyword evidence="6 9" id="KW-0460">Magnesium</keyword>
<comment type="pathway">
    <text evidence="9">Cofactor biosynthesis; coenzyme A biosynthesis; CoA from (R)-pantothenate: step 4/5.</text>
</comment>
<dbReference type="PRINTS" id="PR01020">
    <property type="entry name" value="LPSBIOSNTHSS"/>
</dbReference>
<evidence type="ECO:0000256" key="6">
    <source>
        <dbReference type="ARBA" id="ARBA00022842"/>
    </source>
</evidence>
<proteinExistence type="inferred from homology"/>
<comment type="cofactor">
    <cofactor evidence="9">
        <name>Mg(2+)</name>
        <dbReference type="ChEBI" id="CHEBI:18420"/>
    </cofactor>
</comment>
<keyword evidence="1 9" id="KW-0963">Cytoplasm</keyword>
<keyword evidence="3 9" id="KW-0548">Nucleotidyltransferase</keyword>
<comment type="similarity">
    <text evidence="9">Belongs to the bacterial CoaD family.</text>
</comment>
<feature type="binding site" evidence="9">
    <location>
        <begin position="88"/>
        <end position="90"/>
    </location>
    <ligand>
        <name>ATP</name>
        <dbReference type="ChEBI" id="CHEBI:30616"/>
    </ligand>
</feature>
<comment type="catalytic activity">
    <reaction evidence="8 9">
        <text>(R)-4'-phosphopantetheine + ATP + H(+) = 3'-dephospho-CoA + diphosphate</text>
        <dbReference type="Rhea" id="RHEA:19801"/>
        <dbReference type="ChEBI" id="CHEBI:15378"/>
        <dbReference type="ChEBI" id="CHEBI:30616"/>
        <dbReference type="ChEBI" id="CHEBI:33019"/>
        <dbReference type="ChEBI" id="CHEBI:57328"/>
        <dbReference type="ChEBI" id="CHEBI:61723"/>
        <dbReference type="EC" id="2.7.7.3"/>
    </reaction>
</comment>
<dbReference type="Pfam" id="PF01467">
    <property type="entry name" value="CTP_transf_like"/>
    <property type="match status" value="1"/>
</dbReference>
<evidence type="ECO:0000256" key="3">
    <source>
        <dbReference type="ARBA" id="ARBA00022695"/>
    </source>
</evidence>
<evidence type="ECO:0000256" key="9">
    <source>
        <dbReference type="HAMAP-Rule" id="MF_00151"/>
    </source>
</evidence>
<dbReference type="PANTHER" id="PTHR21342:SF1">
    <property type="entry name" value="PHOSPHOPANTETHEINE ADENYLYLTRANSFERASE"/>
    <property type="match status" value="1"/>
</dbReference>
<feature type="site" description="Transition state stabilizer" evidence="9">
    <location>
        <position position="17"/>
    </location>
</feature>
<dbReference type="GO" id="GO:0005524">
    <property type="term" value="F:ATP binding"/>
    <property type="evidence" value="ECO:0007669"/>
    <property type="project" value="UniProtKB-KW"/>
</dbReference>
<comment type="subunit">
    <text evidence="9">Homohexamer.</text>
</comment>
<dbReference type="EMBL" id="CP039396">
    <property type="protein sequence ID" value="QCD42088.1"/>
    <property type="molecule type" value="Genomic_DNA"/>
</dbReference>
<keyword evidence="5 9" id="KW-0067">ATP-binding</keyword>
<dbReference type="InterPro" id="IPR001980">
    <property type="entry name" value="PPAT"/>
</dbReference>
<reference evidence="12" key="1">
    <citation type="submission" date="2019-02" db="EMBL/GenBank/DDBJ databases">
        <title>Isolation and identification of novel species under the genus Muribaculum.</title>
        <authorList>
            <person name="Miyake S."/>
            <person name="Ding Y."/>
            <person name="Low A."/>
            <person name="Soh M."/>
            <person name="Seedorf H."/>
        </authorList>
    </citation>
    <scope>NUCLEOTIDE SEQUENCE [LARGE SCALE GENOMIC DNA]</scope>
    <source>
        <strain evidence="12">H5</strain>
    </source>
</reference>
<dbReference type="SUPFAM" id="SSF52374">
    <property type="entry name" value="Nucleotidylyl transferase"/>
    <property type="match status" value="1"/>
</dbReference>
<evidence type="ECO:0000256" key="5">
    <source>
        <dbReference type="ARBA" id="ARBA00022840"/>
    </source>
</evidence>
<sequence length="151" mass="16888">MNTILFPGSFDPFTVGHQSLVDRVLPLFDRVVIAVGVNSGKRSGDSAGNRIAEIERLYAGEPKVRVISYEGLTVDACRREGAHWMLRGVRSAIDFEYERNLADINRRISGVETMLLFTLPEYAAVSSSVVRELCSYGYDVGEFLPKKQTHF</sequence>
<dbReference type="Proteomes" id="UP000297149">
    <property type="component" value="Chromosome"/>
</dbReference>
<feature type="domain" description="Cytidyltransferase-like" evidence="10">
    <location>
        <begin position="5"/>
        <end position="132"/>
    </location>
</feature>
<dbReference type="GO" id="GO:0015937">
    <property type="term" value="P:coenzyme A biosynthetic process"/>
    <property type="evidence" value="ECO:0007669"/>
    <property type="project" value="UniProtKB-UniRule"/>
</dbReference>
<keyword evidence="4 9" id="KW-0547">Nucleotide-binding</keyword>
<dbReference type="PANTHER" id="PTHR21342">
    <property type="entry name" value="PHOSPHOPANTETHEINE ADENYLYLTRANSFERASE"/>
    <property type="match status" value="1"/>
</dbReference>
<evidence type="ECO:0000256" key="7">
    <source>
        <dbReference type="ARBA" id="ARBA00022993"/>
    </source>
</evidence>
<dbReference type="InterPro" id="IPR004821">
    <property type="entry name" value="Cyt_trans-like"/>
</dbReference>
<comment type="function">
    <text evidence="9">Reversibly transfers an adenylyl group from ATP to 4'-phosphopantetheine, yielding dephospho-CoA (dPCoA) and pyrophosphate.</text>
</comment>
<dbReference type="EC" id="2.7.7.3" evidence="9"/>
<dbReference type="GO" id="GO:0005737">
    <property type="term" value="C:cytoplasm"/>
    <property type="evidence" value="ECO:0007669"/>
    <property type="project" value="UniProtKB-SubCell"/>
</dbReference>
<dbReference type="NCBIfam" id="TIGR00125">
    <property type="entry name" value="cyt_tran_rel"/>
    <property type="match status" value="1"/>
</dbReference>
<gene>
    <name evidence="9 11" type="primary">coaD</name>
    <name evidence="11" type="ORF">E7747_07260</name>
</gene>
<feature type="binding site" evidence="9">
    <location>
        <position position="17"/>
    </location>
    <ligand>
        <name>ATP</name>
        <dbReference type="ChEBI" id="CHEBI:30616"/>
    </ligand>
</feature>
<keyword evidence="12" id="KW-1185">Reference proteome</keyword>
<name>A0A4V1D381_9BACT</name>
<dbReference type="HAMAP" id="MF_00151">
    <property type="entry name" value="PPAT_bact"/>
    <property type="match status" value="1"/>
</dbReference>
<dbReference type="NCBIfam" id="TIGR01510">
    <property type="entry name" value="coaD_prev_kdtB"/>
    <property type="match status" value="1"/>
</dbReference>
<accession>A0A4V1D381</accession>
<dbReference type="GO" id="GO:0004595">
    <property type="term" value="F:pantetheine-phosphate adenylyltransferase activity"/>
    <property type="evidence" value="ECO:0007669"/>
    <property type="project" value="UniProtKB-UniRule"/>
</dbReference>
<dbReference type="KEGG" id="ddb:E7747_07260"/>
<feature type="binding site" evidence="9">
    <location>
        <position position="41"/>
    </location>
    <ligand>
        <name>substrate</name>
    </ligand>
</feature>
<evidence type="ECO:0000313" key="11">
    <source>
        <dbReference type="EMBL" id="QCD42088.1"/>
    </source>
</evidence>
<dbReference type="RefSeq" id="WP_136415055.1">
    <property type="nucleotide sequence ID" value="NZ_CAXHQF010000045.1"/>
</dbReference>
<dbReference type="InterPro" id="IPR014729">
    <property type="entry name" value="Rossmann-like_a/b/a_fold"/>
</dbReference>
<feature type="binding site" evidence="9">
    <location>
        <position position="9"/>
    </location>
    <ligand>
        <name>substrate</name>
    </ligand>
</feature>
<evidence type="ECO:0000256" key="4">
    <source>
        <dbReference type="ARBA" id="ARBA00022741"/>
    </source>
</evidence>
<dbReference type="Gene3D" id="3.40.50.620">
    <property type="entry name" value="HUPs"/>
    <property type="match status" value="1"/>
</dbReference>
<feature type="binding site" evidence="9">
    <location>
        <begin position="122"/>
        <end position="128"/>
    </location>
    <ligand>
        <name>ATP</name>
        <dbReference type="ChEBI" id="CHEBI:30616"/>
    </ligand>
</feature>
<comment type="subcellular location">
    <subcellularLocation>
        <location evidence="9">Cytoplasm</location>
    </subcellularLocation>
</comment>
<evidence type="ECO:0000256" key="1">
    <source>
        <dbReference type="ARBA" id="ARBA00022490"/>
    </source>
</evidence>
<keyword evidence="7 9" id="KW-0173">Coenzyme A biosynthesis</keyword>
<feature type="binding site" evidence="9">
    <location>
        <position position="98"/>
    </location>
    <ligand>
        <name>ATP</name>
        <dbReference type="ChEBI" id="CHEBI:30616"/>
    </ligand>
</feature>
<dbReference type="AlphaFoldDB" id="A0A4V1D381"/>
<feature type="binding site" evidence="9">
    <location>
        <position position="87"/>
    </location>
    <ligand>
        <name>substrate</name>
    </ligand>
</feature>
<organism evidence="11 12">
    <name type="scientific">Duncaniella dubosii</name>
    <dbReference type="NCBI Taxonomy" id="2518971"/>
    <lineage>
        <taxon>Bacteria</taxon>
        <taxon>Pseudomonadati</taxon>
        <taxon>Bacteroidota</taxon>
        <taxon>Bacteroidia</taxon>
        <taxon>Bacteroidales</taxon>
        <taxon>Muribaculaceae</taxon>
        <taxon>Duncaniella</taxon>
    </lineage>
</organism>
<dbReference type="UniPathway" id="UPA00241">
    <property type="reaction ID" value="UER00355"/>
</dbReference>
<keyword evidence="2 9" id="KW-0808">Transferase</keyword>
<evidence type="ECO:0000313" key="12">
    <source>
        <dbReference type="Proteomes" id="UP000297149"/>
    </source>
</evidence>
<evidence type="ECO:0000256" key="2">
    <source>
        <dbReference type="ARBA" id="ARBA00022679"/>
    </source>
</evidence>
<evidence type="ECO:0000259" key="10">
    <source>
        <dbReference type="Pfam" id="PF01467"/>
    </source>
</evidence>